<dbReference type="PANTHER" id="PTHR23083:SF464">
    <property type="entry name" value="TETRATRICOPEPTIDE REPEAT DOMAIN 7, ISOFORM A"/>
    <property type="match status" value="1"/>
</dbReference>
<feature type="compositionally biased region" description="Basic and acidic residues" evidence="4">
    <location>
        <begin position="636"/>
        <end position="653"/>
    </location>
</feature>
<evidence type="ECO:0000313" key="6">
    <source>
        <dbReference type="Proteomes" id="UP000054383"/>
    </source>
</evidence>
<evidence type="ECO:0000256" key="1">
    <source>
        <dbReference type="ARBA" id="ARBA00002550"/>
    </source>
</evidence>
<feature type="region of interest" description="Disordered" evidence="4">
    <location>
        <begin position="737"/>
        <end position="809"/>
    </location>
</feature>
<comment type="function">
    <text evidence="1">Involved in endocytosis.</text>
</comment>
<feature type="compositionally biased region" description="Basic and acidic residues" evidence="4">
    <location>
        <begin position="856"/>
        <end position="865"/>
    </location>
</feature>
<feature type="region of interest" description="Disordered" evidence="4">
    <location>
        <begin position="846"/>
        <end position="865"/>
    </location>
</feature>
<organism evidence="5 6">
    <name type="scientific">Talaromyces islandicus</name>
    <name type="common">Penicillium islandicum</name>
    <dbReference type="NCBI Taxonomy" id="28573"/>
    <lineage>
        <taxon>Eukaryota</taxon>
        <taxon>Fungi</taxon>
        <taxon>Dikarya</taxon>
        <taxon>Ascomycota</taxon>
        <taxon>Pezizomycotina</taxon>
        <taxon>Eurotiomycetes</taxon>
        <taxon>Eurotiomycetidae</taxon>
        <taxon>Eurotiales</taxon>
        <taxon>Trichocomaceae</taxon>
        <taxon>Talaromyces</taxon>
        <taxon>Talaromyces sect. Islandici</taxon>
    </lineage>
</organism>
<keyword evidence="3" id="KW-0802">TPR repeat</keyword>
<dbReference type="Gene3D" id="1.25.40.10">
    <property type="entry name" value="Tetratricopeptide repeat domain"/>
    <property type="match status" value="2"/>
</dbReference>
<evidence type="ECO:0000256" key="4">
    <source>
        <dbReference type="SAM" id="MobiDB-lite"/>
    </source>
</evidence>
<dbReference type="AlphaFoldDB" id="A0A0U1LUK3"/>
<feature type="repeat" description="TPR" evidence="3">
    <location>
        <begin position="957"/>
        <end position="990"/>
    </location>
</feature>
<dbReference type="PROSITE" id="PS50005">
    <property type="entry name" value="TPR"/>
    <property type="match status" value="1"/>
</dbReference>
<dbReference type="OMA" id="KQPPEQD"/>
<dbReference type="OrthoDB" id="29013at2759"/>
<proteinExistence type="inferred from homology"/>
<dbReference type="STRING" id="28573.A0A0U1LUK3"/>
<name>A0A0U1LUK3_TALIS</name>
<protein>
    <submittedName>
        <fullName evidence="5">Protein FAM193A</fullName>
    </submittedName>
</protein>
<evidence type="ECO:0000256" key="2">
    <source>
        <dbReference type="ARBA" id="ARBA00038251"/>
    </source>
</evidence>
<sequence>MSAATSDRETDKAQGYIDALDNARSEDKWSEIPELIRKITKHAPHRKCLIQTATAEVQVIAHISKTRPGTAKGQAASNQVSNLSELIPTLLAAVEESDGTPQDVFQAHVCLGWIHWTLSEPGLAVRRLPEDFEESTISALADGKNITKWTEICIVKAGYIKSAAQSAVSGTDDALKTASAILPRLSTPNPALASCPQALYWSEKFLSKVALVASEVVDPGDKDDNAFEIGLALKAFRLWSGHPYVKRRDIISGNQSTGSSESGSPFTMWMSYFGLLSTILQNGMEYFPPSNGASRSQLAEELRRVETVCESALLREVRFPTANTSNPQVEVWVEEVIHNWEVLCGPSWRDADFGEGGQDVIGHNVLDILYRAATKTYHSHLIMRRLFHVHASLAEFELAIKALDTYIDIVINAKDRAEKAAETGELESNEILLQTVSEGVLLLCCYGAENEARKANDLTRILEKYIEKSIDPESSASDQSSPVAPKVIAMAYRAIGVGLGNWSRWTPINESRDDIRADAIENLEKSIDPAFKAQNNIATRYALALLYAESRDLDNAILHVRTALSTKDDWAQSTHVSSELDGTNFSREQDLVPLWHLLALLLSAKQEFGVAGRSCEAAFEQFPSTLSAFAQSGRRGNKDKERPGSGDAKKELLHHLRSREKERIIETRMTQLALMEVVDGPEGAVNHSDQLLTLFAALFEDLELEVHPQKVNGTQQHLGPPKSASGTVKSFRGSIFGRKKASKAPNTNGVDDMPPLPTRTAANAGAPSIQVTDEKDDHHSLHKQRSSQGLKLNGTDGPAEQLEGSENGSIDKIGIAVSDIPSHPAGTKQIAKQPLPAVAHNLDHTRVPHPAGHPRQPPEQDVRLPPPHRFESPTKSLTKFPGAQAQKHALAVLVKVWLLISGLYRRASLFEDAREACQEAVKQVEKFETLVAAQDSSARAFSERAWGVYKSSEELWGDVYAERGALSQAQSSPHEAMEFYEEAIARSPDHPRATIGLSNLLLDIWEEKIPAEPLPSRLDAGVPTSLSGRPTTTTNTNSSSVDTADKDADSTIQISEKQINVDPKADRVRYMSRLAARDRAYGLLSMLTKTGSSWDNSEAWFTLSRAYEASSQLEKTKDVLWWCVELEDRKPIRHWWNLGSGSYVL</sequence>
<feature type="region of interest" description="Disordered" evidence="4">
    <location>
        <begin position="1014"/>
        <end position="1051"/>
    </location>
</feature>
<dbReference type="SUPFAM" id="SSF48452">
    <property type="entry name" value="TPR-like"/>
    <property type="match status" value="1"/>
</dbReference>
<evidence type="ECO:0000256" key="3">
    <source>
        <dbReference type="PROSITE-ProRule" id="PRU00339"/>
    </source>
</evidence>
<dbReference type="Proteomes" id="UP000054383">
    <property type="component" value="Unassembled WGS sequence"/>
</dbReference>
<dbReference type="InterPro" id="IPR019734">
    <property type="entry name" value="TPR_rpt"/>
</dbReference>
<dbReference type="InterPro" id="IPR011990">
    <property type="entry name" value="TPR-like_helical_dom_sf"/>
</dbReference>
<evidence type="ECO:0000313" key="5">
    <source>
        <dbReference type="EMBL" id="CRG87083.1"/>
    </source>
</evidence>
<dbReference type="SMART" id="SM00028">
    <property type="entry name" value="TPR"/>
    <property type="match status" value="4"/>
</dbReference>
<keyword evidence="6" id="KW-1185">Reference proteome</keyword>
<accession>A0A0U1LUK3</accession>
<dbReference type="InterPro" id="IPR051722">
    <property type="entry name" value="Endocytosis_PI4K-reg_protein"/>
</dbReference>
<reference evidence="5 6" key="1">
    <citation type="submission" date="2015-04" db="EMBL/GenBank/DDBJ databases">
        <authorList>
            <person name="Syromyatnikov M.Y."/>
            <person name="Popov V.N."/>
        </authorList>
    </citation>
    <scope>NUCLEOTIDE SEQUENCE [LARGE SCALE GENOMIC DNA]</scope>
    <source>
        <strain evidence="5">WF-38-12</strain>
    </source>
</reference>
<feature type="region of interest" description="Disordered" evidence="4">
    <location>
        <begin position="630"/>
        <end position="653"/>
    </location>
</feature>
<feature type="compositionally biased region" description="Low complexity" evidence="4">
    <location>
        <begin position="1024"/>
        <end position="1042"/>
    </location>
</feature>
<comment type="similarity">
    <text evidence="2">Belongs to the YPP1 family.</text>
</comment>
<dbReference type="PANTHER" id="PTHR23083">
    <property type="entry name" value="TETRATRICOPEPTIDE REPEAT PROTEIN, TPR"/>
    <property type="match status" value="1"/>
</dbReference>
<gene>
    <name evidence="5" type="ORF">PISL3812_04098</name>
</gene>
<dbReference type="EMBL" id="CVMT01000003">
    <property type="protein sequence ID" value="CRG87083.1"/>
    <property type="molecule type" value="Genomic_DNA"/>
</dbReference>